<dbReference type="AlphaFoldDB" id="A0A8X6PSK5"/>
<organism evidence="1 2">
    <name type="scientific">Nephila pilipes</name>
    <name type="common">Giant wood spider</name>
    <name type="synonym">Nephila maculata</name>
    <dbReference type="NCBI Taxonomy" id="299642"/>
    <lineage>
        <taxon>Eukaryota</taxon>
        <taxon>Metazoa</taxon>
        <taxon>Ecdysozoa</taxon>
        <taxon>Arthropoda</taxon>
        <taxon>Chelicerata</taxon>
        <taxon>Arachnida</taxon>
        <taxon>Araneae</taxon>
        <taxon>Araneomorphae</taxon>
        <taxon>Entelegynae</taxon>
        <taxon>Araneoidea</taxon>
        <taxon>Nephilidae</taxon>
        <taxon>Nephila</taxon>
    </lineage>
</organism>
<dbReference type="Proteomes" id="UP000887013">
    <property type="component" value="Unassembled WGS sequence"/>
</dbReference>
<dbReference type="OrthoDB" id="6433552at2759"/>
<keyword evidence="2" id="KW-1185">Reference proteome</keyword>
<reference evidence="1" key="1">
    <citation type="submission" date="2020-08" db="EMBL/GenBank/DDBJ databases">
        <title>Multicomponent nature underlies the extraordinary mechanical properties of spider dragline silk.</title>
        <authorList>
            <person name="Kono N."/>
            <person name="Nakamura H."/>
            <person name="Mori M."/>
            <person name="Yoshida Y."/>
            <person name="Ohtoshi R."/>
            <person name="Malay A.D."/>
            <person name="Moran D.A.P."/>
            <person name="Tomita M."/>
            <person name="Numata K."/>
            <person name="Arakawa K."/>
        </authorList>
    </citation>
    <scope>NUCLEOTIDE SEQUENCE</scope>
</reference>
<gene>
    <name evidence="1" type="ORF">NPIL_703751</name>
</gene>
<dbReference type="EMBL" id="BMAW01118335">
    <property type="protein sequence ID" value="GFT79255.1"/>
    <property type="molecule type" value="Genomic_DNA"/>
</dbReference>
<accession>A0A8X6PSK5</accession>
<name>A0A8X6PSK5_NEPPI</name>
<protein>
    <submittedName>
        <fullName evidence="1">Uncharacterized protein</fullName>
    </submittedName>
</protein>
<sequence>MIFRDFKVELNQKEYLKRPQLAYGIKTPSEESAFRWLTKFSRDKSFLPDEEHTLRQLSAISAENVSIIRKMLITDNLCIYQMVQKEHYIYSY</sequence>
<comment type="caution">
    <text evidence="1">The sequence shown here is derived from an EMBL/GenBank/DDBJ whole genome shotgun (WGS) entry which is preliminary data.</text>
</comment>
<evidence type="ECO:0000313" key="2">
    <source>
        <dbReference type="Proteomes" id="UP000887013"/>
    </source>
</evidence>
<proteinExistence type="predicted"/>
<evidence type="ECO:0000313" key="1">
    <source>
        <dbReference type="EMBL" id="GFT79255.1"/>
    </source>
</evidence>